<evidence type="ECO:0000259" key="6">
    <source>
        <dbReference type="PROSITE" id="PS50600"/>
    </source>
</evidence>
<keyword evidence="8" id="KW-1185">Reference proteome</keyword>
<dbReference type="GO" id="GO:0005634">
    <property type="term" value="C:nucleus"/>
    <property type="evidence" value="ECO:0007669"/>
    <property type="project" value="TreeGrafter"/>
</dbReference>
<dbReference type="EMBL" id="MU003870">
    <property type="protein sequence ID" value="KAF2716534.1"/>
    <property type="molecule type" value="Genomic_DNA"/>
</dbReference>
<dbReference type="Proteomes" id="UP000799441">
    <property type="component" value="Unassembled WGS sequence"/>
</dbReference>
<dbReference type="GO" id="GO:0005737">
    <property type="term" value="C:cytoplasm"/>
    <property type="evidence" value="ECO:0007669"/>
    <property type="project" value="TreeGrafter"/>
</dbReference>
<dbReference type="PROSITE" id="PS50600">
    <property type="entry name" value="ULP_PROTEASE"/>
    <property type="match status" value="1"/>
</dbReference>
<dbReference type="GO" id="GO:0006508">
    <property type="term" value="P:proteolysis"/>
    <property type="evidence" value="ECO:0007669"/>
    <property type="project" value="UniProtKB-KW"/>
</dbReference>
<dbReference type="InterPro" id="IPR051947">
    <property type="entry name" value="Sentrin-specific_protease"/>
</dbReference>
<name>A0A9P4UJM3_9PEZI</name>
<sequence length="170" mass="19523">MSAEVQENVHFFNTYFYSSLLNQKSRGPIHYDKVKRWTRNVDLFNIPYVVIPFNLDLHWFVAIICNLPNIPRELGAIPPDKPVILTLDSFGSPHASEVRNIKAYLAAEAREKRGMFIDASGSKYIQGITAKGIPEQTNFCDCGVFLIEYIHRFAKNPKDFVEKAINRQMD</sequence>
<keyword evidence="3" id="KW-0645">Protease</keyword>
<protein>
    <submittedName>
        <fullName evidence="7">Cysteine proteinase</fullName>
    </submittedName>
</protein>
<keyword evidence="2" id="KW-0597">Phosphoprotein</keyword>
<evidence type="ECO:0000313" key="7">
    <source>
        <dbReference type="EMBL" id="KAF2716534.1"/>
    </source>
</evidence>
<keyword evidence="4" id="KW-0833">Ubl conjugation pathway</keyword>
<dbReference type="PANTHER" id="PTHR46896:SF3">
    <property type="entry name" value="FI06413P-RELATED"/>
    <property type="match status" value="1"/>
</dbReference>
<feature type="domain" description="Ubiquitin-like protease family profile" evidence="6">
    <location>
        <begin position="1"/>
        <end position="153"/>
    </location>
</feature>
<proteinExistence type="inferred from homology"/>
<evidence type="ECO:0000256" key="1">
    <source>
        <dbReference type="ARBA" id="ARBA00005234"/>
    </source>
</evidence>
<accession>A0A9P4UJM3</accession>
<feature type="non-terminal residue" evidence="7">
    <location>
        <position position="170"/>
    </location>
</feature>
<dbReference type="InterPro" id="IPR038765">
    <property type="entry name" value="Papain-like_cys_pep_sf"/>
</dbReference>
<dbReference type="Gene3D" id="3.40.395.10">
    <property type="entry name" value="Adenoviral Proteinase, Chain A"/>
    <property type="match status" value="1"/>
</dbReference>
<dbReference type="SUPFAM" id="SSF54001">
    <property type="entry name" value="Cysteine proteinases"/>
    <property type="match status" value="1"/>
</dbReference>
<evidence type="ECO:0000256" key="4">
    <source>
        <dbReference type="ARBA" id="ARBA00022786"/>
    </source>
</evidence>
<dbReference type="AlphaFoldDB" id="A0A9P4UJM3"/>
<organism evidence="7 8">
    <name type="scientific">Polychaeton citri CBS 116435</name>
    <dbReference type="NCBI Taxonomy" id="1314669"/>
    <lineage>
        <taxon>Eukaryota</taxon>
        <taxon>Fungi</taxon>
        <taxon>Dikarya</taxon>
        <taxon>Ascomycota</taxon>
        <taxon>Pezizomycotina</taxon>
        <taxon>Dothideomycetes</taxon>
        <taxon>Dothideomycetidae</taxon>
        <taxon>Capnodiales</taxon>
        <taxon>Capnodiaceae</taxon>
        <taxon>Polychaeton</taxon>
    </lineage>
</organism>
<dbReference type="Pfam" id="PF02902">
    <property type="entry name" value="Peptidase_C48"/>
    <property type="match status" value="1"/>
</dbReference>
<evidence type="ECO:0000256" key="3">
    <source>
        <dbReference type="ARBA" id="ARBA00022670"/>
    </source>
</evidence>
<comment type="caution">
    <text evidence="7">The sequence shown here is derived from an EMBL/GenBank/DDBJ whole genome shotgun (WGS) entry which is preliminary data.</text>
</comment>
<evidence type="ECO:0000256" key="5">
    <source>
        <dbReference type="ARBA" id="ARBA00022801"/>
    </source>
</evidence>
<dbReference type="OrthoDB" id="442460at2759"/>
<comment type="similarity">
    <text evidence="1">Belongs to the peptidase C48 family.</text>
</comment>
<reference evidence="7" key="1">
    <citation type="journal article" date="2020" name="Stud. Mycol.">
        <title>101 Dothideomycetes genomes: a test case for predicting lifestyles and emergence of pathogens.</title>
        <authorList>
            <person name="Haridas S."/>
            <person name="Albert R."/>
            <person name="Binder M."/>
            <person name="Bloem J."/>
            <person name="Labutti K."/>
            <person name="Salamov A."/>
            <person name="Andreopoulos B."/>
            <person name="Baker S."/>
            <person name="Barry K."/>
            <person name="Bills G."/>
            <person name="Bluhm B."/>
            <person name="Cannon C."/>
            <person name="Castanera R."/>
            <person name="Culley D."/>
            <person name="Daum C."/>
            <person name="Ezra D."/>
            <person name="Gonzalez J."/>
            <person name="Henrissat B."/>
            <person name="Kuo A."/>
            <person name="Liang C."/>
            <person name="Lipzen A."/>
            <person name="Lutzoni F."/>
            <person name="Magnuson J."/>
            <person name="Mondo S."/>
            <person name="Nolan M."/>
            <person name="Ohm R."/>
            <person name="Pangilinan J."/>
            <person name="Park H.-J."/>
            <person name="Ramirez L."/>
            <person name="Alfaro M."/>
            <person name="Sun H."/>
            <person name="Tritt A."/>
            <person name="Yoshinaga Y."/>
            <person name="Zwiers L.-H."/>
            <person name="Turgeon B."/>
            <person name="Goodwin S."/>
            <person name="Spatafora J."/>
            <person name="Crous P."/>
            <person name="Grigoriev I."/>
        </authorList>
    </citation>
    <scope>NUCLEOTIDE SEQUENCE</scope>
    <source>
        <strain evidence="7">CBS 116435</strain>
    </source>
</reference>
<gene>
    <name evidence="7" type="ORF">K431DRAFT_235119</name>
</gene>
<dbReference type="PANTHER" id="PTHR46896">
    <property type="entry name" value="SENTRIN-SPECIFIC PROTEASE"/>
    <property type="match status" value="1"/>
</dbReference>
<dbReference type="GO" id="GO:0070139">
    <property type="term" value="F:SUMO-specific endopeptidase activity"/>
    <property type="evidence" value="ECO:0007669"/>
    <property type="project" value="TreeGrafter"/>
</dbReference>
<dbReference type="InterPro" id="IPR003653">
    <property type="entry name" value="Peptidase_C48_C"/>
</dbReference>
<evidence type="ECO:0000313" key="8">
    <source>
        <dbReference type="Proteomes" id="UP000799441"/>
    </source>
</evidence>
<evidence type="ECO:0000256" key="2">
    <source>
        <dbReference type="ARBA" id="ARBA00022553"/>
    </source>
</evidence>
<keyword evidence="5" id="KW-0378">Hydrolase</keyword>
<dbReference type="GO" id="GO:0016926">
    <property type="term" value="P:protein desumoylation"/>
    <property type="evidence" value="ECO:0007669"/>
    <property type="project" value="TreeGrafter"/>
</dbReference>